<sequence length="110" mass="12103">MTGIARTPPRPSRLEDLALLEALERHHDDAPPRDALRAALLEGVERYTVLARAAALRLHVRLAEEARRGTAHRRRALPADRTASDVWLTRLTAALTHHRNAASALVRAGG</sequence>
<reference evidence="1 2" key="1">
    <citation type="submission" date="2018-09" db="EMBL/GenBank/DDBJ databases">
        <title>Whole genome based analysis of evolution and adaptive divergence in Indian and Brazilian strains of Azospirillum brasilense.</title>
        <authorList>
            <person name="Singh C."/>
            <person name="Tripathi A.K."/>
        </authorList>
    </citation>
    <scope>NUCLEOTIDE SEQUENCE [LARGE SCALE GENOMIC DNA]</scope>
    <source>
        <strain evidence="1 2">MTCC4039</strain>
    </source>
</reference>
<organism evidence="1 2">
    <name type="scientific">Azospirillum brasilense</name>
    <dbReference type="NCBI Taxonomy" id="192"/>
    <lineage>
        <taxon>Bacteria</taxon>
        <taxon>Pseudomonadati</taxon>
        <taxon>Pseudomonadota</taxon>
        <taxon>Alphaproteobacteria</taxon>
        <taxon>Rhodospirillales</taxon>
        <taxon>Azospirillaceae</taxon>
        <taxon>Azospirillum</taxon>
    </lineage>
</organism>
<dbReference type="AlphaFoldDB" id="A0A4D8R1V3"/>
<gene>
    <name evidence="1" type="ORF">D3869_09770</name>
</gene>
<dbReference type="EMBL" id="CP032345">
    <property type="protein sequence ID" value="QCO15494.1"/>
    <property type="molecule type" value="Genomic_DNA"/>
</dbReference>
<evidence type="ECO:0000313" key="1">
    <source>
        <dbReference type="EMBL" id="QCO15494.1"/>
    </source>
</evidence>
<proteinExistence type="predicted"/>
<evidence type="ECO:0000313" key="2">
    <source>
        <dbReference type="Proteomes" id="UP000298693"/>
    </source>
</evidence>
<dbReference type="Proteomes" id="UP000298693">
    <property type="component" value="Chromosome"/>
</dbReference>
<protein>
    <submittedName>
        <fullName evidence="1">Uncharacterized protein</fullName>
    </submittedName>
</protein>
<name>A0A4D8R1V3_AZOBR</name>
<accession>A0A4D8R1V3</accession>
<dbReference type="RefSeq" id="WP_137139892.1">
    <property type="nucleotide sequence ID" value="NZ_CP032345.1"/>
</dbReference>